<reference evidence="3" key="1">
    <citation type="submission" date="2016-01" db="EMBL/GenBank/DDBJ databases">
        <title>Reference transcriptome for the parasite Schistocephalus solidus: insights into the molecular evolution of parasitism.</title>
        <authorList>
            <person name="Hebert F.O."/>
            <person name="Grambauer S."/>
            <person name="Barber I."/>
            <person name="Landry C.R."/>
            <person name="Aubin-Horth N."/>
        </authorList>
    </citation>
    <scope>NUCLEOTIDE SEQUENCE</scope>
</reference>
<accession>A0A0X3NJ71</accession>
<sequence length="444" mass="48284">MDYTKSYEMRIRSDHGSQLIRNIPRNADDPFTLTSPICELPSEYQMAINDENQVYFLNHKTKETTWFDPRIPHEEQKWGMTMKELNDLHICYALRQKRGKHSLETPSGDNPFSSPPIDRVCPSMTAMNIPIPTCQSLEASNCSPLPNSPSIINSCVRPSSAPRIQNLNTTTGPACRQTTGAKTMQTQAMNLLSPQSNQLSVHSRIIHAKSASQPVPMPVSGVGGHPDACAGDYLGMGSCGLGVAPSSSMSGLLDQYTHLTPGALTSSSSGHLVQDLEDLSLTASCTGDLHSLPPPPPPPPHHHLHSESICGPPDDSHLPHLPQTHSQQQQQQIFRGASNVLVMNDLAQGSCFSVVAGQHSHQSSMDSGVGQSVVGHSSCGSSQTPEHVKISRYDPNIDNFDVDPELLEGLNYPSDWCHSMNYYMPHQGPSAMATNMELARTQQG</sequence>
<dbReference type="PROSITE" id="PS50020">
    <property type="entry name" value="WW_DOMAIN_2"/>
    <property type="match status" value="1"/>
</dbReference>
<dbReference type="CDD" id="cd00201">
    <property type="entry name" value="WW"/>
    <property type="match status" value="1"/>
</dbReference>
<dbReference type="Pfam" id="PF00397">
    <property type="entry name" value="WW"/>
    <property type="match status" value="1"/>
</dbReference>
<dbReference type="SMART" id="SM00456">
    <property type="entry name" value="WW"/>
    <property type="match status" value="1"/>
</dbReference>
<dbReference type="AlphaFoldDB" id="A0A0X3NJ71"/>
<feature type="domain" description="WW" evidence="2">
    <location>
        <begin position="38"/>
        <end position="71"/>
    </location>
</feature>
<dbReference type="SUPFAM" id="SSF51045">
    <property type="entry name" value="WW domain"/>
    <property type="match status" value="1"/>
</dbReference>
<protein>
    <submittedName>
        <fullName evidence="3">Transcriptional coactivator YAP1</fullName>
    </submittedName>
</protein>
<proteinExistence type="predicted"/>
<evidence type="ECO:0000256" key="1">
    <source>
        <dbReference type="SAM" id="MobiDB-lite"/>
    </source>
</evidence>
<gene>
    <name evidence="3" type="primary">YAP1</name>
    <name evidence="3" type="ORF">TR151068</name>
</gene>
<dbReference type="InterPro" id="IPR001202">
    <property type="entry name" value="WW_dom"/>
</dbReference>
<dbReference type="Gene3D" id="2.20.70.10">
    <property type="match status" value="1"/>
</dbReference>
<feature type="region of interest" description="Disordered" evidence="1">
    <location>
        <begin position="363"/>
        <end position="386"/>
    </location>
</feature>
<dbReference type="InterPro" id="IPR036020">
    <property type="entry name" value="WW_dom_sf"/>
</dbReference>
<evidence type="ECO:0000313" key="3">
    <source>
        <dbReference type="EMBL" id="JAP39483.1"/>
    </source>
</evidence>
<feature type="compositionally biased region" description="Low complexity" evidence="1">
    <location>
        <begin position="367"/>
        <end position="382"/>
    </location>
</feature>
<feature type="region of interest" description="Disordered" evidence="1">
    <location>
        <begin position="285"/>
        <end position="332"/>
    </location>
</feature>
<evidence type="ECO:0000259" key="2">
    <source>
        <dbReference type="PROSITE" id="PS50020"/>
    </source>
</evidence>
<name>A0A0X3NJ71_SCHSO</name>
<organism evidence="3">
    <name type="scientific">Schistocephalus solidus</name>
    <name type="common">Tapeworm</name>
    <dbReference type="NCBI Taxonomy" id="70667"/>
    <lineage>
        <taxon>Eukaryota</taxon>
        <taxon>Metazoa</taxon>
        <taxon>Spiralia</taxon>
        <taxon>Lophotrochozoa</taxon>
        <taxon>Platyhelminthes</taxon>
        <taxon>Cestoda</taxon>
        <taxon>Eucestoda</taxon>
        <taxon>Diphyllobothriidea</taxon>
        <taxon>Diphyllobothriidae</taxon>
        <taxon>Schistocephalus</taxon>
    </lineage>
</organism>
<dbReference type="EMBL" id="GEEE01023742">
    <property type="protein sequence ID" value="JAP39483.1"/>
    <property type="molecule type" value="Transcribed_RNA"/>
</dbReference>